<dbReference type="SUPFAM" id="SSF51126">
    <property type="entry name" value="Pectin lyase-like"/>
    <property type="match status" value="1"/>
</dbReference>
<dbReference type="PANTHER" id="PTHR31884">
    <property type="entry name" value="POLYGALACTURONASE"/>
    <property type="match status" value="1"/>
</dbReference>
<keyword evidence="3 11" id="KW-0732">Signal</keyword>
<name>A0A3M6VEP9_9STRA</name>
<evidence type="ECO:0000256" key="2">
    <source>
        <dbReference type="ARBA" id="ARBA00012736"/>
    </source>
</evidence>
<comment type="similarity">
    <text evidence="1 10">Belongs to the glycosyl hydrolase 28 family.</text>
</comment>
<reference evidence="12 13" key="1">
    <citation type="submission" date="2018-06" db="EMBL/GenBank/DDBJ databases">
        <title>Comparative genomics of downy mildews reveals potential adaptations to biotrophy.</title>
        <authorList>
            <person name="Fletcher K."/>
            <person name="Klosterman S.J."/>
            <person name="Derevnina L."/>
            <person name="Martin F."/>
            <person name="Koike S."/>
            <person name="Reyes Chin-Wo S."/>
            <person name="Mou B."/>
            <person name="Michelmore R."/>
        </authorList>
    </citation>
    <scope>NUCLEOTIDE SEQUENCE [LARGE SCALE GENOMIC DNA]</scope>
    <source>
        <strain evidence="12 13">R14</strain>
    </source>
</reference>
<evidence type="ECO:0000256" key="8">
    <source>
        <dbReference type="ARBA" id="ARBA00023316"/>
    </source>
</evidence>
<gene>
    <name evidence="12" type="ORF">DD238_007128</name>
</gene>
<dbReference type="GO" id="GO:0004650">
    <property type="term" value="F:polygalacturonase activity"/>
    <property type="evidence" value="ECO:0007669"/>
    <property type="project" value="UniProtKB-EC"/>
</dbReference>
<dbReference type="InterPro" id="IPR006626">
    <property type="entry name" value="PbH1"/>
</dbReference>
<proteinExistence type="inferred from homology"/>
<keyword evidence="6" id="KW-1015">Disulfide bond</keyword>
<evidence type="ECO:0000256" key="7">
    <source>
        <dbReference type="ARBA" id="ARBA00023295"/>
    </source>
</evidence>
<evidence type="ECO:0000313" key="12">
    <source>
        <dbReference type="EMBL" id="RMX64802.1"/>
    </source>
</evidence>
<dbReference type="InterPro" id="IPR012334">
    <property type="entry name" value="Pectin_lyas_fold"/>
</dbReference>
<dbReference type="GO" id="GO:0005576">
    <property type="term" value="C:extracellular region"/>
    <property type="evidence" value="ECO:0007669"/>
    <property type="project" value="TreeGrafter"/>
</dbReference>
<dbReference type="SMART" id="SM00710">
    <property type="entry name" value="PbH1"/>
    <property type="match status" value="6"/>
</dbReference>
<evidence type="ECO:0000256" key="3">
    <source>
        <dbReference type="ARBA" id="ARBA00022729"/>
    </source>
</evidence>
<evidence type="ECO:0000313" key="13">
    <source>
        <dbReference type="Proteomes" id="UP000282087"/>
    </source>
</evidence>
<evidence type="ECO:0000256" key="1">
    <source>
        <dbReference type="ARBA" id="ARBA00008834"/>
    </source>
</evidence>
<comment type="catalytic activity">
    <reaction evidence="9">
        <text>(1,4-alpha-D-galacturonosyl)n+m + H2O = (1,4-alpha-D-galacturonosyl)n + (1,4-alpha-D-galacturonosyl)m.</text>
        <dbReference type="EC" id="3.2.1.15"/>
    </reaction>
</comment>
<dbReference type="VEuPathDB" id="FungiDB:DD237_006697"/>
<feature type="signal peptide" evidence="11">
    <location>
        <begin position="1"/>
        <end position="20"/>
    </location>
</feature>
<dbReference type="InterPro" id="IPR011050">
    <property type="entry name" value="Pectin_lyase_fold/virulence"/>
</dbReference>
<dbReference type="Gene3D" id="2.160.20.10">
    <property type="entry name" value="Single-stranded right-handed beta-helix, Pectin lyase-like"/>
    <property type="match status" value="1"/>
</dbReference>
<evidence type="ECO:0000256" key="11">
    <source>
        <dbReference type="SAM" id="SignalP"/>
    </source>
</evidence>
<dbReference type="InterPro" id="IPR000743">
    <property type="entry name" value="Glyco_hydro_28"/>
</dbReference>
<dbReference type="Proteomes" id="UP000282087">
    <property type="component" value="Unassembled WGS sequence"/>
</dbReference>
<dbReference type="EC" id="3.2.1.15" evidence="2"/>
<keyword evidence="8" id="KW-0961">Cell wall biogenesis/degradation</keyword>
<keyword evidence="4" id="KW-0677">Repeat</keyword>
<organism evidence="12 13">
    <name type="scientific">Peronospora effusa</name>
    <dbReference type="NCBI Taxonomy" id="542832"/>
    <lineage>
        <taxon>Eukaryota</taxon>
        <taxon>Sar</taxon>
        <taxon>Stramenopiles</taxon>
        <taxon>Oomycota</taxon>
        <taxon>Peronosporomycetes</taxon>
        <taxon>Peronosporales</taxon>
        <taxon>Peronosporaceae</taxon>
        <taxon>Peronospora</taxon>
    </lineage>
</organism>
<keyword evidence="5 10" id="KW-0378">Hydrolase</keyword>
<dbReference type="EMBL" id="QLLG01000285">
    <property type="protein sequence ID" value="RMX64802.1"/>
    <property type="molecule type" value="Genomic_DNA"/>
</dbReference>
<sequence>MKLFSTALAALSLLVATTNGTLMLRLEAMGKSNLEKQHPQQSYQTNNIGCNLTGTYKKGTDISSCAAITVDSLRVPAGVTLDLSKAKKGAIIQFKGTTIFGAQKWAGPLVLLGGTDLIVKGNGVLEGQGSWYWEQGQSIIRPVFFRLQNVMNSTVSEIIIKNMPFHTFSIVTCKDTTLTGLTIDARAGNGIAKNTDGFGLIMNDHITITKNTIYNQDDCLAIQSSTNTVFRDNYCCGGYGISIGSIGGNSVNQSTTVQGLLVKGNTIVDSVNGLRIKTIIELKGLVSDVKYVDNELMNVKNAIVIRSDYSMSKDAYTNTATSQVQITGVTVSGLTGSVTNLYDISINPNVVSDWTLSGIHVTTSAMGMLAGLPKSLLSSLFSL</sequence>
<keyword evidence="7 10" id="KW-0326">Glycosidase</keyword>
<evidence type="ECO:0000256" key="5">
    <source>
        <dbReference type="ARBA" id="ARBA00022801"/>
    </source>
</evidence>
<dbReference type="Pfam" id="PF00295">
    <property type="entry name" value="Glyco_hydro_28"/>
    <property type="match status" value="1"/>
</dbReference>
<dbReference type="InterPro" id="IPR050434">
    <property type="entry name" value="Glycosyl_hydrlase_28"/>
</dbReference>
<dbReference type="GO" id="GO:0045490">
    <property type="term" value="P:pectin catabolic process"/>
    <property type="evidence" value="ECO:0007669"/>
    <property type="project" value="TreeGrafter"/>
</dbReference>
<dbReference type="STRING" id="542832.A0A3M6VEP9"/>
<dbReference type="PANTHER" id="PTHR31884:SF1">
    <property type="entry name" value="POLYGALACTURONASE"/>
    <property type="match status" value="1"/>
</dbReference>
<feature type="chain" id="PRO_5017953645" description="endo-polygalacturonase" evidence="11">
    <location>
        <begin position="21"/>
        <end position="383"/>
    </location>
</feature>
<evidence type="ECO:0000256" key="6">
    <source>
        <dbReference type="ARBA" id="ARBA00023157"/>
    </source>
</evidence>
<keyword evidence="13" id="KW-1185">Reference proteome</keyword>
<comment type="caution">
    <text evidence="12">The sequence shown here is derived from an EMBL/GenBank/DDBJ whole genome shotgun (WGS) entry which is preliminary data.</text>
</comment>
<accession>A0A3M6VEP9</accession>
<dbReference type="AlphaFoldDB" id="A0A3M6VEP9"/>
<protein>
    <recommendedName>
        <fullName evidence="2">endo-polygalacturonase</fullName>
        <ecNumber evidence="2">3.2.1.15</ecNumber>
    </recommendedName>
</protein>
<dbReference type="GO" id="GO:0071555">
    <property type="term" value="P:cell wall organization"/>
    <property type="evidence" value="ECO:0007669"/>
    <property type="project" value="UniProtKB-KW"/>
</dbReference>
<evidence type="ECO:0000256" key="4">
    <source>
        <dbReference type="ARBA" id="ARBA00022737"/>
    </source>
</evidence>
<evidence type="ECO:0000256" key="9">
    <source>
        <dbReference type="ARBA" id="ARBA00034074"/>
    </source>
</evidence>
<evidence type="ECO:0000256" key="10">
    <source>
        <dbReference type="RuleBase" id="RU361169"/>
    </source>
</evidence>